<dbReference type="PANTHER" id="PTHR43601">
    <property type="entry name" value="THIOREDOXIN, MITOCHONDRIAL"/>
    <property type="match status" value="1"/>
</dbReference>
<protein>
    <submittedName>
        <fullName evidence="4">Thioredoxin</fullName>
    </submittedName>
</protein>
<name>A0A1M6EMP2_9BACT</name>
<dbReference type="STRING" id="1123071.SAMN02745181_1070"/>
<proteinExistence type="predicted"/>
<accession>A0A1M6EMP2</accession>
<dbReference type="OrthoDB" id="9790390at2"/>
<organism evidence="4 5">
    <name type="scientific">Rubritalea squalenifaciens DSM 18772</name>
    <dbReference type="NCBI Taxonomy" id="1123071"/>
    <lineage>
        <taxon>Bacteria</taxon>
        <taxon>Pseudomonadati</taxon>
        <taxon>Verrucomicrobiota</taxon>
        <taxon>Verrucomicrobiia</taxon>
        <taxon>Verrucomicrobiales</taxon>
        <taxon>Rubritaleaceae</taxon>
        <taxon>Rubritalea</taxon>
    </lineage>
</organism>
<dbReference type="Gene3D" id="3.40.30.10">
    <property type="entry name" value="Glutaredoxin"/>
    <property type="match status" value="1"/>
</dbReference>
<evidence type="ECO:0000259" key="3">
    <source>
        <dbReference type="PROSITE" id="PS51352"/>
    </source>
</evidence>
<dbReference type="CDD" id="cd02947">
    <property type="entry name" value="TRX_family"/>
    <property type="match status" value="1"/>
</dbReference>
<feature type="domain" description="Thioredoxin" evidence="3">
    <location>
        <begin position="21"/>
        <end position="150"/>
    </location>
</feature>
<dbReference type="PROSITE" id="PS51257">
    <property type="entry name" value="PROKAR_LIPOPROTEIN"/>
    <property type="match status" value="1"/>
</dbReference>
<evidence type="ECO:0000256" key="2">
    <source>
        <dbReference type="SAM" id="MobiDB-lite"/>
    </source>
</evidence>
<feature type="compositionally biased region" description="Basic and acidic residues" evidence="2">
    <location>
        <begin position="185"/>
        <end position="194"/>
    </location>
</feature>
<dbReference type="InParanoid" id="A0A1M6EMP2"/>
<dbReference type="Pfam" id="PF00085">
    <property type="entry name" value="Thioredoxin"/>
    <property type="match status" value="1"/>
</dbReference>
<dbReference type="EMBL" id="FQYR01000002">
    <property type="protein sequence ID" value="SHI86714.1"/>
    <property type="molecule type" value="Genomic_DNA"/>
</dbReference>
<keyword evidence="5" id="KW-1185">Reference proteome</keyword>
<evidence type="ECO:0000313" key="5">
    <source>
        <dbReference type="Proteomes" id="UP000184510"/>
    </source>
</evidence>
<dbReference type="SUPFAM" id="SSF52833">
    <property type="entry name" value="Thioredoxin-like"/>
    <property type="match status" value="1"/>
</dbReference>
<sequence>MHLAKNLILAFSLSALMTSCDKVKTIVDEVTGNDKPKERVVGRSHIVSSGRETLDKWKAEPNVFVVVDFYSDTCEPCRVLEASLKEMASKYGDKSVILKVNIDRNSALADEYGVSGTPDVRCYLNGEEVDKFVGTKPDDQLDKIFAKHTKEIDDDLPILEREVETEPSGPITVQREKGYLPPGVERAKIPKDMKGQMQISSPGKKGSTEPKPIIDLGPAPQEDEPEKSE</sequence>
<dbReference type="RefSeq" id="WP_143158430.1">
    <property type="nucleotide sequence ID" value="NZ_FQYR01000002.1"/>
</dbReference>
<dbReference type="InterPro" id="IPR013766">
    <property type="entry name" value="Thioredoxin_domain"/>
</dbReference>
<reference evidence="4 5" key="1">
    <citation type="submission" date="2016-11" db="EMBL/GenBank/DDBJ databases">
        <authorList>
            <person name="Jaros S."/>
            <person name="Januszkiewicz K."/>
            <person name="Wedrychowicz H."/>
        </authorList>
    </citation>
    <scope>NUCLEOTIDE SEQUENCE [LARGE SCALE GENOMIC DNA]</scope>
    <source>
        <strain evidence="4 5">DSM 18772</strain>
    </source>
</reference>
<dbReference type="Proteomes" id="UP000184510">
    <property type="component" value="Unassembled WGS sequence"/>
</dbReference>
<dbReference type="InterPro" id="IPR017937">
    <property type="entry name" value="Thioredoxin_CS"/>
</dbReference>
<evidence type="ECO:0000313" key="4">
    <source>
        <dbReference type="EMBL" id="SHI86714.1"/>
    </source>
</evidence>
<keyword evidence="1" id="KW-0676">Redox-active center</keyword>
<dbReference type="InterPro" id="IPR036249">
    <property type="entry name" value="Thioredoxin-like_sf"/>
</dbReference>
<evidence type="ECO:0000256" key="1">
    <source>
        <dbReference type="ARBA" id="ARBA00023284"/>
    </source>
</evidence>
<feature type="region of interest" description="Disordered" evidence="2">
    <location>
        <begin position="165"/>
        <end position="229"/>
    </location>
</feature>
<dbReference type="AlphaFoldDB" id="A0A1M6EMP2"/>
<dbReference type="PANTHER" id="PTHR43601:SF3">
    <property type="entry name" value="THIOREDOXIN, MITOCHONDRIAL"/>
    <property type="match status" value="1"/>
</dbReference>
<dbReference type="PROSITE" id="PS00194">
    <property type="entry name" value="THIOREDOXIN_1"/>
    <property type="match status" value="1"/>
</dbReference>
<dbReference type="PROSITE" id="PS51352">
    <property type="entry name" value="THIOREDOXIN_2"/>
    <property type="match status" value="1"/>
</dbReference>
<gene>
    <name evidence="4" type="ORF">SAMN02745181_1070</name>
</gene>
<dbReference type="GO" id="GO:0045454">
    <property type="term" value="P:cell redox homeostasis"/>
    <property type="evidence" value="ECO:0007669"/>
    <property type="project" value="TreeGrafter"/>
</dbReference>